<feature type="transmembrane region" description="Helical" evidence="1">
    <location>
        <begin position="143"/>
        <end position="163"/>
    </location>
</feature>
<name>A0AB74TUA5_9LACT</name>
<keyword evidence="1" id="KW-0472">Membrane</keyword>
<dbReference type="EMBL" id="CP142435">
    <property type="protein sequence ID" value="XBC50352.1"/>
    <property type="molecule type" value="Genomic_DNA"/>
</dbReference>
<feature type="transmembrane region" description="Helical" evidence="1">
    <location>
        <begin position="7"/>
        <end position="26"/>
    </location>
</feature>
<dbReference type="GeneID" id="42693902"/>
<accession>A0AB74TUA5</accession>
<keyword evidence="1" id="KW-1133">Transmembrane helix</keyword>
<reference evidence="2" key="1">
    <citation type="submission" date="2023-12" db="EMBL/GenBank/DDBJ databases">
        <title>Dolosigranulum savutii sp. nov. isolated from human upper respiratory samples collected in Botswana.</title>
        <authorList>
            <person name="Kelly M.S."/>
        </authorList>
    </citation>
    <scope>NUCLEOTIDE SEQUENCE</scope>
    <source>
        <strain evidence="2">MSK294</strain>
    </source>
</reference>
<sequence length="164" mass="18613">MKAWKDDLLIFVPYLVAFNLVIIQQINTQYQDVIISVRTELDMSNFQLNIFLVLIGTVFAVVIYLVNYLILTTGLSLVNLSGEVNQQVKYSLLLGDTLVSVATLFTQEYIDLSSELTIILNSVLGLLFFAGLLYRREMSKKSFFTAVIIRGALYMVNSIWVLLK</sequence>
<feature type="transmembrane region" description="Helical" evidence="1">
    <location>
        <begin position="46"/>
        <end position="70"/>
    </location>
</feature>
<organism evidence="2">
    <name type="scientific">Dolosigranulum savutiense</name>
    <dbReference type="NCBI Taxonomy" id="3110288"/>
    <lineage>
        <taxon>Bacteria</taxon>
        <taxon>Bacillati</taxon>
        <taxon>Bacillota</taxon>
        <taxon>Bacilli</taxon>
        <taxon>Lactobacillales</taxon>
        <taxon>Carnobacteriaceae</taxon>
        <taxon>Dolosigranulum</taxon>
    </lineage>
</organism>
<evidence type="ECO:0008006" key="3">
    <source>
        <dbReference type="Google" id="ProtNLM"/>
    </source>
</evidence>
<evidence type="ECO:0000313" key="2">
    <source>
        <dbReference type="EMBL" id="XBC50352.1"/>
    </source>
</evidence>
<proteinExistence type="predicted"/>
<dbReference type="AlphaFoldDB" id="A0AB74TUA5"/>
<dbReference type="RefSeq" id="WP_004635195.1">
    <property type="nucleotide sequence ID" value="NZ_CP142435.1"/>
</dbReference>
<evidence type="ECO:0000256" key="1">
    <source>
        <dbReference type="SAM" id="Phobius"/>
    </source>
</evidence>
<gene>
    <name evidence="2" type="ORF">VUQ06_03790</name>
</gene>
<dbReference type="KEGG" id="dst:VUQ06_03790"/>
<feature type="transmembrane region" description="Helical" evidence="1">
    <location>
        <begin position="116"/>
        <end position="134"/>
    </location>
</feature>
<keyword evidence="1" id="KW-0812">Transmembrane</keyword>
<protein>
    <recommendedName>
        <fullName evidence="3">Yip1 domain-containing protein</fullName>
    </recommendedName>
</protein>